<dbReference type="GO" id="GO:0015344">
    <property type="term" value="F:siderophore uptake transmembrane transporter activity"/>
    <property type="evidence" value="ECO:0007669"/>
    <property type="project" value="TreeGrafter"/>
</dbReference>
<comment type="caution">
    <text evidence="8">The sequence shown here is derived from an EMBL/GenBank/DDBJ whole genome shotgun (WGS) entry which is preliminary data.</text>
</comment>
<keyword evidence="5" id="KW-0472">Membrane</keyword>
<dbReference type="InterPro" id="IPR057601">
    <property type="entry name" value="Oar-like_b-barrel"/>
</dbReference>
<dbReference type="Gene3D" id="2.60.40.1120">
    <property type="entry name" value="Carboxypeptidase-like, regulatory domain"/>
    <property type="match status" value="1"/>
</dbReference>
<dbReference type="EMBL" id="JACHIP010000004">
    <property type="protein sequence ID" value="MBB5058818.1"/>
    <property type="molecule type" value="Genomic_DNA"/>
</dbReference>
<dbReference type="SUPFAM" id="SSF49452">
    <property type="entry name" value="Starch-binding domain-like"/>
    <property type="match status" value="1"/>
</dbReference>
<keyword evidence="9" id="KW-1185">Reference proteome</keyword>
<dbReference type="Pfam" id="PF13620">
    <property type="entry name" value="CarboxypepD_reg"/>
    <property type="match status" value="1"/>
</dbReference>
<evidence type="ECO:0000256" key="2">
    <source>
        <dbReference type="ARBA" id="ARBA00022448"/>
    </source>
</evidence>
<dbReference type="GO" id="GO:0030246">
    <property type="term" value="F:carbohydrate binding"/>
    <property type="evidence" value="ECO:0007669"/>
    <property type="project" value="InterPro"/>
</dbReference>
<accession>A0A7W8E499</accession>
<feature type="domain" description="TonB-dependent transporter Oar-like beta-barrel" evidence="7">
    <location>
        <begin position="274"/>
        <end position="1143"/>
    </location>
</feature>
<dbReference type="Proteomes" id="UP000540989">
    <property type="component" value="Unassembled WGS sequence"/>
</dbReference>
<name>A0A7W8E499_9BACT</name>
<dbReference type="GO" id="GO:0044718">
    <property type="term" value="P:siderophore transmembrane transport"/>
    <property type="evidence" value="ECO:0007669"/>
    <property type="project" value="TreeGrafter"/>
</dbReference>
<dbReference type="InterPro" id="IPR039426">
    <property type="entry name" value="TonB-dep_rcpt-like"/>
</dbReference>
<keyword evidence="6" id="KW-0998">Cell outer membrane</keyword>
<dbReference type="InterPro" id="IPR036942">
    <property type="entry name" value="Beta-barrel_TonB_sf"/>
</dbReference>
<sequence length="1150" mass="124516">MKLKCKKEDGRARTSARHSAVVESWSRYCRLVLILAGICLAGFSVKAVAQSVTGDLVATVTDDSGAVIPKASLTLTQIDTGQVISLDSDSSGLATFSSLKPGAYKLVAKVPGFKTTQLDNITVVIGQRASLDLHMSLGSVDSTVTVSASEQALLNSESAAVGQDIGKAAIETLPLNGRNFIQLTQLTTGASPIGNGNSPASYWTGRSDTTVSFAGLRESDTSYLVNGIETRNARFGNTGLRPSVDAIQEFRVQRTTFGAEFGHSASIVNTDLLGGANSYHLVVFELNRNTDYAANLYFNKQQNLPRNVLNQNNFGTTFSGPVSIPKHYNGHDKTFFMFNYEGFRLKQANTLQGIYPSAAQLAGNLADDSTGTGLYPKSSTFCEQNPASQKCVDIYNSQTNTPFPGNVIPASQLDPIAQKAIAFIPTPNVAVPVGLATIPQYNTVRTPSTSQTYNQFNARVDQRLTSRDSLYATWSNSNDNIYDPAINPLGGVNVPINDHLWTATYTHVFSDRLLNEFRFGVNDSATFRNAESAYGPNYAGVLFGLSYANSGDPATFGVPNFGVSGIGSIGSVDEVIGADDKNYQVSDNMTLTHGKLTYMAGVQYIHEGFKQITDFGSNPNLVYNQGYSTAPTGADTGRNTGIGLGDFLLGEPAQITAASGDSTQYLHTAYYGFYSQNNWKVLPTLTLNLGLRYEYAGSPIESRNRSQFFDITTGQFSYAGSSIRRSIVKPDENNFAPRIGFAWRPKFLHETVLRGGAGTYYATDNFNEEQFKNQGSPFYTSRSNTVSSTTPVSITDPFSNTSTTFPPANANIFTLDQNNRTSYVNQWGLDIQRSFASDYLVELEYAGGSGQRLAQRYNANIGALASTPKTGDPNAQTPLAQRIPYPQYGFILVTGNYGRSNYNAFTAKLEKRFTHGYSFLVAYTYSKAIDIGITDDFSALSRDFFRYDRGVSDYNVPQRLVASYSYHLPFGRGQQFLGTAPRALDYVVGGWQLNGITTFSAGQYSTPTIPENLNIGAFSTSRPNLVGDAKSGRTLPKPGTASNQYFNPAAFALPNFGDPGSAGRNSLEQPGFQNWDMSLFKGFSITERTKFQLRLEAFNAFNHVNFGGANTGLGTVTPQGQPTAIAAGNFGVITSTGAARIVQVGGRFEF</sequence>
<dbReference type="PANTHER" id="PTHR30069">
    <property type="entry name" value="TONB-DEPENDENT OUTER MEMBRANE RECEPTOR"/>
    <property type="match status" value="1"/>
</dbReference>
<evidence type="ECO:0000256" key="5">
    <source>
        <dbReference type="ARBA" id="ARBA00023136"/>
    </source>
</evidence>
<dbReference type="RefSeq" id="WP_348641338.1">
    <property type="nucleotide sequence ID" value="NZ_JACHIP010000004.1"/>
</dbReference>
<keyword evidence="4" id="KW-0812">Transmembrane</keyword>
<dbReference type="PANTHER" id="PTHR30069:SF46">
    <property type="entry name" value="OAR PROTEIN"/>
    <property type="match status" value="1"/>
</dbReference>
<reference evidence="8 9" key="1">
    <citation type="submission" date="2020-08" db="EMBL/GenBank/DDBJ databases">
        <title>Genomic Encyclopedia of Type Strains, Phase IV (KMG-V): Genome sequencing to study the core and pangenomes of soil and plant-associated prokaryotes.</title>
        <authorList>
            <person name="Whitman W."/>
        </authorList>
    </citation>
    <scope>NUCLEOTIDE SEQUENCE [LARGE SCALE GENOMIC DNA]</scope>
    <source>
        <strain evidence="8 9">M8UP14</strain>
    </source>
</reference>
<comment type="subcellular location">
    <subcellularLocation>
        <location evidence="1">Cell outer membrane</location>
        <topology evidence="1">Multi-pass membrane protein</topology>
    </subcellularLocation>
</comment>
<protein>
    <recommendedName>
        <fullName evidence="7">TonB-dependent transporter Oar-like beta-barrel domain-containing protein</fullName>
    </recommendedName>
</protein>
<evidence type="ECO:0000259" key="7">
    <source>
        <dbReference type="Pfam" id="PF25183"/>
    </source>
</evidence>
<evidence type="ECO:0000313" key="9">
    <source>
        <dbReference type="Proteomes" id="UP000540989"/>
    </source>
</evidence>
<dbReference type="Gene3D" id="2.40.170.20">
    <property type="entry name" value="TonB-dependent receptor, beta-barrel domain"/>
    <property type="match status" value="1"/>
</dbReference>
<evidence type="ECO:0000256" key="1">
    <source>
        <dbReference type="ARBA" id="ARBA00004571"/>
    </source>
</evidence>
<proteinExistence type="predicted"/>
<evidence type="ECO:0000256" key="4">
    <source>
        <dbReference type="ARBA" id="ARBA00022692"/>
    </source>
</evidence>
<gene>
    <name evidence="8" type="ORF">HDF16_003532</name>
</gene>
<evidence type="ECO:0000256" key="3">
    <source>
        <dbReference type="ARBA" id="ARBA00022452"/>
    </source>
</evidence>
<keyword evidence="2" id="KW-0813">Transport</keyword>
<evidence type="ECO:0000313" key="8">
    <source>
        <dbReference type="EMBL" id="MBB5058818.1"/>
    </source>
</evidence>
<evidence type="ECO:0000256" key="6">
    <source>
        <dbReference type="ARBA" id="ARBA00023237"/>
    </source>
</evidence>
<organism evidence="8 9">
    <name type="scientific">Granulicella aggregans</name>
    <dbReference type="NCBI Taxonomy" id="474949"/>
    <lineage>
        <taxon>Bacteria</taxon>
        <taxon>Pseudomonadati</taxon>
        <taxon>Acidobacteriota</taxon>
        <taxon>Terriglobia</taxon>
        <taxon>Terriglobales</taxon>
        <taxon>Acidobacteriaceae</taxon>
        <taxon>Granulicella</taxon>
    </lineage>
</organism>
<dbReference type="GO" id="GO:0009279">
    <property type="term" value="C:cell outer membrane"/>
    <property type="evidence" value="ECO:0007669"/>
    <property type="project" value="UniProtKB-SubCell"/>
</dbReference>
<dbReference type="SUPFAM" id="SSF56935">
    <property type="entry name" value="Porins"/>
    <property type="match status" value="1"/>
</dbReference>
<keyword evidence="3" id="KW-1134">Transmembrane beta strand</keyword>
<dbReference type="AlphaFoldDB" id="A0A7W8E499"/>
<dbReference type="InterPro" id="IPR013784">
    <property type="entry name" value="Carb-bd-like_fold"/>
</dbReference>
<dbReference type="Pfam" id="PF25183">
    <property type="entry name" value="OMP_b-brl_4"/>
    <property type="match status" value="1"/>
</dbReference>